<evidence type="ECO:0000313" key="1">
    <source>
        <dbReference type="EMBL" id="WAL61705.1"/>
    </source>
</evidence>
<sequence length="66" mass="7665">MIQSSSQTPIYRHEPSSLAARILQVLKLFWQFSNFYGEYNSRPPSQRRKFVSQLDSIDASAIRSTK</sequence>
<proteinExistence type="predicted"/>
<accession>A0A9E8ZE73</accession>
<organism evidence="1 2">
    <name type="scientific">Thermocoleostomius sinensis A174</name>
    <dbReference type="NCBI Taxonomy" id="2016057"/>
    <lineage>
        <taxon>Bacteria</taxon>
        <taxon>Bacillati</taxon>
        <taxon>Cyanobacteriota</taxon>
        <taxon>Cyanophyceae</taxon>
        <taxon>Oculatellales</taxon>
        <taxon>Oculatellaceae</taxon>
        <taxon>Thermocoleostomius</taxon>
    </lineage>
</organism>
<evidence type="ECO:0000313" key="2">
    <source>
        <dbReference type="Proteomes" id="UP001163152"/>
    </source>
</evidence>
<keyword evidence="2" id="KW-1185">Reference proteome</keyword>
<gene>
    <name evidence="1" type="ORF">OXH18_06895</name>
</gene>
<name>A0A9E8ZE73_9CYAN</name>
<dbReference type="EMBL" id="CP113797">
    <property type="protein sequence ID" value="WAL61705.1"/>
    <property type="molecule type" value="Genomic_DNA"/>
</dbReference>
<protein>
    <submittedName>
        <fullName evidence="1">Uncharacterized protein</fullName>
    </submittedName>
</protein>
<reference evidence="1" key="1">
    <citation type="submission" date="2022-12" db="EMBL/GenBank/DDBJ databases">
        <title>Polyphasic identification of a Novel Hot-Spring Cyanobacterium Ocullathermofonsia sinensis gen nov. sp. nov. and Genomic Insights on its Adaptations to the Thermal Habitat.</title>
        <authorList>
            <person name="Daroch M."/>
            <person name="Tang J."/>
            <person name="Jiang Y."/>
        </authorList>
    </citation>
    <scope>NUCLEOTIDE SEQUENCE</scope>
    <source>
        <strain evidence="1">PKUAC-SCTA174</strain>
    </source>
</reference>
<dbReference type="Proteomes" id="UP001163152">
    <property type="component" value="Chromosome"/>
</dbReference>
<dbReference type="AlphaFoldDB" id="A0A9E8ZE73"/>
<dbReference type="RefSeq" id="WP_268611740.1">
    <property type="nucleotide sequence ID" value="NZ_CP113797.1"/>
</dbReference>
<dbReference type="KEGG" id="tsin:OXH18_06895"/>